<dbReference type="InterPro" id="IPR001543">
    <property type="entry name" value="FliN-like_C"/>
</dbReference>
<gene>
    <name evidence="8" type="ORF">EDC03_0956</name>
</gene>
<evidence type="ECO:0000256" key="6">
    <source>
        <dbReference type="ARBA" id="ARBA00023136"/>
    </source>
</evidence>
<keyword evidence="8" id="KW-0969">Cilium</keyword>
<dbReference type="PANTHER" id="PTHR43484">
    <property type="match status" value="1"/>
</dbReference>
<dbReference type="GO" id="GO:0005886">
    <property type="term" value="C:plasma membrane"/>
    <property type="evidence" value="ECO:0007669"/>
    <property type="project" value="UniProtKB-SubCell"/>
</dbReference>
<evidence type="ECO:0000256" key="4">
    <source>
        <dbReference type="ARBA" id="ARBA00022500"/>
    </source>
</evidence>
<feature type="domain" description="Flagellar motor switch protein FliN-like C-terminal" evidence="7">
    <location>
        <begin position="175"/>
        <end position="244"/>
    </location>
</feature>
<evidence type="ECO:0000256" key="5">
    <source>
        <dbReference type="ARBA" id="ARBA00022779"/>
    </source>
</evidence>
<dbReference type="InParanoid" id="A0A3N1HQX0"/>
<comment type="caution">
    <text evidence="8">The sequence shown here is derived from an EMBL/GenBank/DDBJ whole genome shotgun (WGS) entry which is preliminary data.</text>
</comment>
<evidence type="ECO:0000256" key="3">
    <source>
        <dbReference type="ARBA" id="ARBA00022475"/>
    </source>
</evidence>
<dbReference type="InterPro" id="IPR012826">
    <property type="entry name" value="FliN"/>
</dbReference>
<keyword evidence="4" id="KW-0145">Chemotaxis</keyword>
<sequence>MSLPTTAPAVASLEDVVAAARAAAGLVPAPGQLVVDPAADGSPTAVPDAGAPAVTAPYSGARSGHVVLVLDTETASALLSDPAGPGGAPEAALAAAVRPALEAAAGAAGPVVLGPVEVGAVGDLDLSSVPVVPLLVDGTARAWVALVAGDGHDAAPTPSPSAGGALGGVAGLALLRDVEMTLSVEIGRARMTVRELLTLTPGSVVELDRAAGAPADLLVNGRLVARGEVVVVDEDFGLRVTEIVGAEQG</sequence>
<keyword evidence="3" id="KW-1003">Cell membrane</keyword>
<dbReference type="GO" id="GO:0003774">
    <property type="term" value="F:cytoskeletal motor activity"/>
    <property type="evidence" value="ECO:0007669"/>
    <property type="project" value="InterPro"/>
</dbReference>
<dbReference type="EMBL" id="RJKN01000002">
    <property type="protein sequence ID" value="ROP44826.1"/>
    <property type="molecule type" value="Genomic_DNA"/>
</dbReference>
<accession>A0A3N1HQX0</accession>
<dbReference type="Gene3D" id="2.30.330.10">
    <property type="entry name" value="SpoA-like"/>
    <property type="match status" value="1"/>
</dbReference>
<dbReference type="NCBIfam" id="TIGR02480">
    <property type="entry name" value="fliN"/>
    <property type="match status" value="1"/>
</dbReference>
<dbReference type="PRINTS" id="PR00956">
    <property type="entry name" value="FLGMOTORFLIN"/>
</dbReference>
<dbReference type="GO" id="GO:0006935">
    <property type="term" value="P:chemotaxis"/>
    <property type="evidence" value="ECO:0007669"/>
    <property type="project" value="UniProtKB-KW"/>
</dbReference>
<reference evidence="8 9" key="1">
    <citation type="journal article" date="2015" name="Stand. Genomic Sci.">
        <title>Genomic Encyclopedia of Bacterial and Archaeal Type Strains, Phase III: the genomes of soil and plant-associated and newly described type strains.</title>
        <authorList>
            <person name="Whitman W.B."/>
            <person name="Woyke T."/>
            <person name="Klenk H.P."/>
            <person name="Zhou Y."/>
            <person name="Lilburn T.G."/>
            <person name="Beck B.J."/>
            <person name="De Vos P."/>
            <person name="Vandamme P."/>
            <person name="Eisen J.A."/>
            <person name="Garrity G."/>
            <person name="Hugenholtz P."/>
            <person name="Kyrpides N.C."/>
        </authorList>
    </citation>
    <scope>NUCLEOTIDE SEQUENCE [LARGE SCALE GENOMIC DNA]</scope>
    <source>
        <strain evidence="8 9">CECT 7306</strain>
    </source>
</reference>
<keyword evidence="8" id="KW-0966">Cell projection</keyword>
<protein>
    <submittedName>
        <fullName evidence="8">Flagellar motor switch protein FliN/FliY</fullName>
    </submittedName>
</protein>
<evidence type="ECO:0000313" key="9">
    <source>
        <dbReference type="Proteomes" id="UP000276232"/>
    </source>
</evidence>
<dbReference type="InterPro" id="IPR036429">
    <property type="entry name" value="SpoA-like_sf"/>
</dbReference>
<evidence type="ECO:0000259" key="7">
    <source>
        <dbReference type="Pfam" id="PF01052"/>
    </source>
</evidence>
<evidence type="ECO:0000256" key="1">
    <source>
        <dbReference type="ARBA" id="ARBA00004413"/>
    </source>
</evidence>
<dbReference type="GO" id="GO:0071973">
    <property type="term" value="P:bacterial-type flagellum-dependent cell motility"/>
    <property type="evidence" value="ECO:0007669"/>
    <property type="project" value="InterPro"/>
</dbReference>
<keyword evidence="6" id="KW-0472">Membrane</keyword>
<dbReference type="Proteomes" id="UP000276232">
    <property type="component" value="Unassembled WGS sequence"/>
</dbReference>
<keyword evidence="8" id="KW-0282">Flagellum</keyword>
<evidence type="ECO:0000313" key="8">
    <source>
        <dbReference type="EMBL" id="ROP44826.1"/>
    </source>
</evidence>
<dbReference type="InterPro" id="IPR051469">
    <property type="entry name" value="FliN/MopA/SpaO"/>
</dbReference>
<proteinExistence type="inferred from homology"/>
<evidence type="ECO:0000256" key="2">
    <source>
        <dbReference type="ARBA" id="ARBA00009226"/>
    </source>
</evidence>
<dbReference type="PANTHER" id="PTHR43484:SF1">
    <property type="entry name" value="FLAGELLAR MOTOR SWITCH PROTEIN FLIN"/>
    <property type="match status" value="1"/>
</dbReference>
<keyword evidence="5" id="KW-0283">Flagellar rotation</keyword>
<dbReference type="GO" id="GO:0009425">
    <property type="term" value="C:bacterial-type flagellum basal body"/>
    <property type="evidence" value="ECO:0007669"/>
    <property type="project" value="InterPro"/>
</dbReference>
<name>A0A3N1HQX0_9ACTN</name>
<dbReference type="AlphaFoldDB" id="A0A3N1HQX0"/>
<comment type="similarity">
    <text evidence="2">Belongs to the FliN/MopA/SpaO family.</text>
</comment>
<dbReference type="Pfam" id="PF01052">
    <property type="entry name" value="FliMN_C"/>
    <property type="match status" value="1"/>
</dbReference>
<dbReference type="OrthoDB" id="9773459at2"/>
<dbReference type="RefSeq" id="WP_123379054.1">
    <property type="nucleotide sequence ID" value="NZ_RJKN01000002.1"/>
</dbReference>
<organism evidence="8 9">
    <name type="scientific">Pseudokineococcus lusitanus</name>
    <dbReference type="NCBI Taxonomy" id="763993"/>
    <lineage>
        <taxon>Bacteria</taxon>
        <taxon>Bacillati</taxon>
        <taxon>Actinomycetota</taxon>
        <taxon>Actinomycetes</taxon>
        <taxon>Kineosporiales</taxon>
        <taxon>Kineosporiaceae</taxon>
        <taxon>Pseudokineococcus</taxon>
    </lineage>
</organism>
<dbReference type="InterPro" id="IPR001172">
    <property type="entry name" value="FliN_T3SS_HrcQb"/>
</dbReference>
<keyword evidence="9" id="KW-1185">Reference proteome</keyword>
<comment type="subcellular location">
    <subcellularLocation>
        <location evidence="1">Cell membrane</location>
        <topology evidence="1">Peripheral membrane protein</topology>
        <orientation evidence="1">Cytoplasmic side</orientation>
    </subcellularLocation>
</comment>
<dbReference type="SUPFAM" id="SSF101801">
    <property type="entry name" value="Surface presentation of antigens (SPOA)"/>
    <property type="match status" value="1"/>
</dbReference>